<feature type="domain" description="Fibronectin type-III" evidence="9">
    <location>
        <begin position="655"/>
        <end position="756"/>
    </location>
</feature>
<gene>
    <name evidence="10" type="ORF">GHT06_007838</name>
</gene>
<dbReference type="Pfam" id="PF07679">
    <property type="entry name" value="I-set"/>
    <property type="match status" value="3"/>
</dbReference>
<keyword evidence="3" id="KW-1015">Disulfide bond</keyword>
<evidence type="ECO:0000256" key="1">
    <source>
        <dbReference type="ARBA" id="ARBA00022729"/>
    </source>
</evidence>
<dbReference type="Pfam" id="PF13927">
    <property type="entry name" value="Ig_3"/>
    <property type="match status" value="1"/>
</dbReference>
<dbReference type="InterPro" id="IPR036116">
    <property type="entry name" value="FN3_sf"/>
</dbReference>
<dbReference type="GO" id="GO:0030154">
    <property type="term" value="P:cell differentiation"/>
    <property type="evidence" value="ECO:0007669"/>
    <property type="project" value="UniProtKB-ARBA"/>
</dbReference>
<evidence type="ECO:0000256" key="6">
    <source>
        <dbReference type="SAM" id="Phobius"/>
    </source>
</evidence>
<dbReference type="SMART" id="SM00060">
    <property type="entry name" value="FN3"/>
    <property type="match status" value="2"/>
</dbReference>
<dbReference type="Gene3D" id="2.60.40.10">
    <property type="entry name" value="Immunoglobulins"/>
    <property type="match status" value="7"/>
</dbReference>
<dbReference type="InterPro" id="IPR050958">
    <property type="entry name" value="Cell_Adh-Cytoskel_Orgn"/>
</dbReference>
<feature type="domain" description="Ig-like" evidence="8">
    <location>
        <begin position="39"/>
        <end position="143"/>
    </location>
</feature>
<name>A0AAD5LJY0_9CRUS</name>
<evidence type="ECO:0000256" key="7">
    <source>
        <dbReference type="SAM" id="SignalP"/>
    </source>
</evidence>
<keyword evidence="6" id="KW-0812">Transmembrane</keyword>
<dbReference type="SMART" id="SM00409">
    <property type="entry name" value="IG"/>
    <property type="match status" value="5"/>
</dbReference>
<keyword evidence="6" id="KW-1133">Transmembrane helix</keyword>
<dbReference type="Pfam" id="PF00041">
    <property type="entry name" value="fn3"/>
    <property type="match status" value="2"/>
</dbReference>
<accession>A0AAD5LJY0</accession>
<feature type="domain" description="Ig-like" evidence="8">
    <location>
        <begin position="435"/>
        <end position="524"/>
    </location>
</feature>
<dbReference type="InterPro" id="IPR007110">
    <property type="entry name" value="Ig-like_dom"/>
</dbReference>
<dbReference type="SMART" id="SM00408">
    <property type="entry name" value="IGc2"/>
    <property type="match status" value="5"/>
</dbReference>
<evidence type="ECO:0000259" key="8">
    <source>
        <dbReference type="PROSITE" id="PS50835"/>
    </source>
</evidence>
<feature type="transmembrane region" description="Helical" evidence="6">
    <location>
        <begin position="785"/>
        <end position="809"/>
    </location>
</feature>
<proteinExistence type="predicted"/>
<keyword evidence="11" id="KW-1185">Reference proteome</keyword>
<evidence type="ECO:0000259" key="9">
    <source>
        <dbReference type="PROSITE" id="PS50853"/>
    </source>
</evidence>
<feature type="domain" description="Fibronectin type-III" evidence="9">
    <location>
        <begin position="528"/>
        <end position="644"/>
    </location>
</feature>
<feature type="signal peptide" evidence="7">
    <location>
        <begin position="1"/>
        <end position="36"/>
    </location>
</feature>
<sequence length="923" mass="102495">MGAEQKKFATTAMRPMSSSLMAAVCLIAYLCSLAGAQEARLVILPDGGNLIRPVGANIVLTCKGEVPDPELISDLRWLGPDGRDLPNGDSGEADNSRISSEELVSDVGRILFIKGLQEADSGKYTCSAVYTSSQRLEAHVNLTTIVGITWEDAPTEQSAIFGQPYKVRCVVRANPPATIDWQKNGVGFTTNNHYVIENDGVLIREVSLEDDTYFTCRARVQTTGQLEDRRIRVEVFIPPEFIREPVNTSIVEGEGGFMECQASGKPDPVYTWLDRNNQNLNLNRERFIVDEQTGRLTIMDAKRTDEGEIKCLVENRAGKIQKTAYLKVIMKPVVVEYLNASGIMGREVSLTCKASGDPLPEVTFLKEGTLIPYTIGVQNSDDRIIVDTSREGEYAQARLVIRDLMRSDDGLYACIAKNNGGNYTKNGHITVEFPPSFALTPMREAWSWDNHLVNLTCRAESIPNATISWFLNGRNLENDYNIRVNAFNGESTITVTPIDLSYYGTYRCLAMNIHGKDEHAIELREARAPGPLLQTKFETITATTITFNFIGPMDNGGLPIEAFAVQYKLAGQVWDEKPLQRVWPVGGHNQYYDLHDSISHASTDIPYILENLEPQTIYSFRFAAKNQVGYGEWSREETHTMPKRAAPEEPYIIAKTENKVVSTPYPDRYELLWSAPPNNGEPIDYFEVAYYPVRNTSAGLIEAGQLVRTQVPYPANVRFEMKNLKADTIYRIELRAHNVIGFSAPAEILLRTAKDAAAVEVGTTTAVLPRETASPSQPQSKTIPYVIIGVIVAILVFIALIIDVSCYFVNKKGLIYIICNRSGRNKGSGRKGNKNSALMEGGKDEHNDEKTPLREVTVEFQDASRDPPNEVQQQKQQTAQVDQPSPTLINDDQKELIKDDVADINNGLKKSASKSSVAKDSPV</sequence>
<dbReference type="SUPFAM" id="SSF49265">
    <property type="entry name" value="Fibronectin type III"/>
    <property type="match status" value="1"/>
</dbReference>
<feature type="domain" description="Ig-like" evidence="8">
    <location>
        <begin position="162"/>
        <end position="232"/>
    </location>
</feature>
<feature type="compositionally biased region" description="Basic and acidic residues" evidence="5">
    <location>
        <begin position="841"/>
        <end position="868"/>
    </location>
</feature>
<dbReference type="SUPFAM" id="SSF48726">
    <property type="entry name" value="Immunoglobulin"/>
    <property type="match status" value="5"/>
</dbReference>
<evidence type="ECO:0000256" key="3">
    <source>
        <dbReference type="ARBA" id="ARBA00023157"/>
    </source>
</evidence>
<feature type="domain" description="Ig-like" evidence="8">
    <location>
        <begin position="239"/>
        <end position="327"/>
    </location>
</feature>
<keyword evidence="1 7" id="KW-0732">Signal</keyword>
<feature type="compositionally biased region" description="Basic residues" evidence="5">
    <location>
        <begin position="824"/>
        <end position="833"/>
    </location>
</feature>
<dbReference type="FunFam" id="2.60.40.10:FF:000032">
    <property type="entry name" value="palladin isoform X1"/>
    <property type="match status" value="2"/>
</dbReference>
<feature type="region of interest" description="Disordered" evidence="5">
    <location>
        <begin position="824"/>
        <end position="891"/>
    </location>
</feature>
<feature type="chain" id="PRO_5042204883" evidence="7">
    <location>
        <begin position="37"/>
        <end position="923"/>
    </location>
</feature>
<dbReference type="InterPro" id="IPR013098">
    <property type="entry name" value="Ig_I-set"/>
</dbReference>
<dbReference type="GO" id="GO:0007156">
    <property type="term" value="P:homophilic cell adhesion via plasma membrane adhesion molecules"/>
    <property type="evidence" value="ECO:0007669"/>
    <property type="project" value="TreeGrafter"/>
</dbReference>
<keyword evidence="2" id="KW-0677">Repeat</keyword>
<dbReference type="Proteomes" id="UP000820818">
    <property type="component" value="Linkage Group LG1"/>
</dbReference>
<evidence type="ECO:0000313" key="11">
    <source>
        <dbReference type="Proteomes" id="UP000820818"/>
    </source>
</evidence>
<dbReference type="PANTHER" id="PTHR45080:SF8">
    <property type="entry name" value="IG-LIKE DOMAIN-CONTAINING PROTEIN"/>
    <property type="match status" value="1"/>
</dbReference>
<dbReference type="GO" id="GO:0005886">
    <property type="term" value="C:plasma membrane"/>
    <property type="evidence" value="ECO:0007669"/>
    <property type="project" value="TreeGrafter"/>
</dbReference>
<dbReference type="EMBL" id="WJBH02000001">
    <property type="protein sequence ID" value="KAI9564100.1"/>
    <property type="molecule type" value="Genomic_DNA"/>
</dbReference>
<evidence type="ECO:0000256" key="4">
    <source>
        <dbReference type="ARBA" id="ARBA00023319"/>
    </source>
</evidence>
<dbReference type="GO" id="GO:0009653">
    <property type="term" value="P:anatomical structure morphogenesis"/>
    <property type="evidence" value="ECO:0007669"/>
    <property type="project" value="UniProtKB-ARBA"/>
</dbReference>
<organism evidence="10 11">
    <name type="scientific">Daphnia sinensis</name>
    <dbReference type="NCBI Taxonomy" id="1820382"/>
    <lineage>
        <taxon>Eukaryota</taxon>
        <taxon>Metazoa</taxon>
        <taxon>Ecdysozoa</taxon>
        <taxon>Arthropoda</taxon>
        <taxon>Crustacea</taxon>
        <taxon>Branchiopoda</taxon>
        <taxon>Diplostraca</taxon>
        <taxon>Cladocera</taxon>
        <taxon>Anomopoda</taxon>
        <taxon>Daphniidae</taxon>
        <taxon>Daphnia</taxon>
        <taxon>Daphnia similis group</taxon>
    </lineage>
</organism>
<dbReference type="CDD" id="cd00063">
    <property type="entry name" value="FN3"/>
    <property type="match status" value="2"/>
</dbReference>
<evidence type="ECO:0000256" key="5">
    <source>
        <dbReference type="SAM" id="MobiDB-lite"/>
    </source>
</evidence>
<dbReference type="InterPro" id="IPR003598">
    <property type="entry name" value="Ig_sub2"/>
</dbReference>
<evidence type="ECO:0000256" key="2">
    <source>
        <dbReference type="ARBA" id="ARBA00022737"/>
    </source>
</evidence>
<protein>
    <submittedName>
        <fullName evidence="10">Fascilin 2-like protein</fullName>
    </submittedName>
</protein>
<keyword evidence="4" id="KW-0393">Immunoglobulin domain</keyword>
<comment type="caution">
    <text evidence="10">The sequence shown here is derived from an EMBL/GenBank/DDBJ whole genome shotgun (WGS) entry which is preliminary data.</text>
</comment>
<dbReference type="InterPro" id="IPR036179">
    <property type="entry name" value="Ig-like_dom_sf"/>
</dbReference>
<feature type="compositionally biased region" description="Low complexity" evidence="5">
    <location>
        <begin position="872"/>
        <end position="883"/>
    </location>
</feature>
<dbReference type="AlphaFoldDB" id="A0AAD5LJY0"/>
<dbReference type="InterPro" id="IPR003961">
    <property type="entry name" value="FN3_dom"/>
</dbReference>
<keyword evidence="6" id="KW-0472">Membrane</keyword>
<reference evidence="10 11" key="1">
    <citation type="submission" date="2022-05" db="EMBL/GenBank/DDBJ databases">
        <title>A multi-omics perspective on studying reproductive biology in Daphnia sinensis.</title>
        <authorList>
            <person name="Jia J."/>
        </authorList>
    </citation>
    <scope>NUCLEOTIDE SEQUENCE [LARGE SCALE GENOMIC DNA]</scope>
    <source>
        <strain evidence="10 11">WSL</strain>
    </source>
</reference>
<dbReference type="InterPro" id="IPR013783">
    <property type="entry name" value="Ig-like_fold"/>
</dbReference>
<dbReference type="CDD" id="cd00096">
    <property type="entry name" value="Ig"/>
    <property type="match status" value="2"/>
</dbReference>
<feature type="domain" description="Ig-like" evidence="8">
    <location>
        <begin position="332"/>
        <end position="430"/>
    </location>
</feature>
<evidence type="ECO:0000313" key="10">
    <source>
        <dbReference type="EMBL" id="KAI9564100.1"/>
    </source>
</evidence>
<dbReference type="PROSITE" id="PS50835">
    <property type="entry name" value="IG_LIKE"/>
    <property type="match status" value="5"/>
</dbReference>
<dbReference type="PANTHER" id="PTHR45080">
    <property type="entry name" value="CONTACTIN 5"/>
    <property type="match status" value="1"/>
</dbReference>
<dbReference type="InterPro" id="IPR003599">
    <property type="entry name" value="Ig_sub"/>
</dbReference>
<dbReference type="PROSITE" id="PS50853">
    <property type="entry name" value="FN3"/>
    <property type="match status" value="2"/>
</dbReference>